<dbReference type="Pfam" id="PF07727">
    <property type="entry name" value="RVT_2"/>
    <property type="match status" value="1"/>
</dbReference>
<protein>
    <submittedName>
        <fullName evidence="2">Retrovirus-related Pol polyprotein from transposon TNT 1-94</fullName>
        <ecNumber evidence="2">1.2.1.27</ecNumber>
    </submittedName>
</protein>
<keyword evidence="3" id="KW-1185">Reference proteome</keyword>
<organism evidence="2 3">
    <name type="scientific">Cajanus cajan</name>
    <name type="common">Pigeon pea</name>
    <name type="synonym">Cajanus indicus</name>
    <dbReference type="NCBI Taxonomy" id="3821"/>
    <lineage>
        <taxon>Eukaryota</taxon>
        <taxon>Viridiplantae</taxon>
        <taxon>Streptophyta</taxon>
        <taxon>Embryophyta</taxon>
        <taxon>Tracheophyta</taxon>
        <taxon>Spermatophyta</taxon>
        <taxon>Magnoliopsida</taxon>
        <taxon>eudicotyledons</taxon>
        <taxon>Gunneridae</taxon>
        <taxon>Pentapetalae</taxon>
        <taxon>rosids</taxon>
        <taxon>fabids</taxon>
        <taxon>Fabales</taxon>
        <taxon>Fabaceae</taxon>
        <taxon>Papilionoideae</taxon>
        <taxon>50 kb inversion clade</taxon>
        <taxon>NPAAA clade</taxon>
        <taxon>indigoferoid/millettioid clade</taxon>
        <taxon>Phaseoleae</taxon>
        <taxon>Cajanus</taxon>
    </lineage>
</organism>
<dbReference type="SUPFAM" id="SSF56672">
    <property type="entry name" value="DNA/RNA polymerases"/>
    <property type="match status" value="1"/>
</dbReference>
<dbReference type="PANTHER" id="PTHR34222">
    <property type="entry name" value="GAG_PRE-INTEGRS DOMAIN-CONTAINING PROTEIN"/>
    <property type="match status" value="1"/>
</dbReference>
<sequence>MSITEFFTKLRIIWDKLENFRPEPICTCSIKCCCNVLPSITQRKQEDQAMQFLRGLNDQYNNIISHVLLMDPIPPISKIFSLVAQQEHQLIGTNFIANVSSKTNVVNAATTSLNCTHCGRAGHTENLCYKKHGFSSMHDNKGSRYSSNKSTKLCTHCGRTGHTIEVCYRKHGFPPGHKSSPRKKTTVNNIVTDACNVTDNDQQQAPMAQDFRFTQQQYQALMALIQQSTNGIHYPLNSYISYDRLSPPFHHFILPVSIATEPSSYAEASKSDCWIKAMRDKIIALEANNTWTITSLPPNKFAIGCRWIYKIKHNADGSVQRYKACLVAKGYTQLEGLDFLDTFSPEAKLTTVHLLLSTMAGRYNWHLKQLDVNNAFLHRELNEEVYMQLPPGVPSSAAGQVCRLQHSLYGLKQASRQWYACLSNFLVLHGYHHSSADHSLFLKFTGSTCTALLVYVDDIVLAGNDISEIRAITVLLDETFKIKDLGDLTYFLGLEVSRNKTGIHLSQRKYTLDILSNTGMLACSPSSTPMDNSVHLSASSGEPLVDPSAYRRLIGRLIYLTNTRPDITHVVQHLS</sequence>
<dbReference type="AlphaFoldDB" id="A0A151QXR3"/>
<evidence type="ECO:0000259" key="1">
    <source>
        <dbReference type="Pfam" id="PF07727"/>
    </source>
</evidence>
<dbReference type="Gramene" id="C.cajan_41729.t">
    <property type="protein sequence ID" value="C.cajan_41729.t"/>
    <property type="gene ID" value="C.cajan_41729"/>
</dbReference>
<dbReference type="PANTHER" id="PTHR34222:SF99">
    <property type="entry name" value="PROTEIN, PUTATIVE-RELATED"/>
    <property type="match status" value="1"/>
</dbReference>
<accession>A0A151QXR3</accession>
<dbReference type="EC" id="1.2.1.27" evidence="2"/>
<evidence type="ECO:0000313" key="3">
    <source>
        <dbReference type="Proteomes" id="UP000075243"/>
    </source>
</evidence>
<evidence type="ECO:0000313" key="2">
    <source>
        <dbReference type="EMBL" id="KYP35148.1"/>
    </source>
</evidence>
<dbReference type="EMBL" id="KQ484436">
    <property type="protein sequence ID" value="KYP35148.1"/>
    <property type="molecule type" value="Genomic_DNA"/>
</dbReference>
<name>A0A151QXR3_CAJCA</name>
<keyword evidence="2" id="KW-0560">Oxidoreductase</keyword>
<reference evidence="2" key="1">
    <citation type="journal article" date="2012" name="Nat. Biotechnol.">
        <title>Draft genome sequence of pigeonpea (Cajanus cajan), an orphan legume crop of resource-poor farmers.</title>
        <authorList>
            <person name="Varshney R.K."/>
            <person name="Chen W."/>
            <person name="Li Y."/>
            <person name="Bharti A.K."/>
            <person name="Saxena R.K."/>
            <person name="Schlueter J.A."/>
            <person name="Donoghue M.T."/>
            <person name="Azam S."/>
            <person name="Fan G."/>
            <person name="Whaley A.M."/>
            <person name="Farmer A.D."/>
            <person name="Sheridan J."/>
            <person name="Iwata A."/>
            <person name="Tuteja R."/>
            <person name="Penmetsa R.V."/>
            <person name="Wu W."/>
            <person name="Upadhyaya H.D."/>
            <person name="Yang S.P."/>
            <person name="Shah T."/>
            <person name="Saxena K.B."/>
            <person name="Michael T."/>
            <person name="McCombie W.R."/>
            <person name="Yang B."/>
            <person name="Zhang G."/>
            <person name="Yang H."/>
            <person name="Wang J."/>
            <person name="Spillane C."/>
            <person name="Cook D.R."/>
            <person name="May G.D."/>
            <person name="Xu X."/>
            <person name="Jackson S.A."/>
        </authorList>
    </citation>
    <scope>NUCLEOTIDE SEQUENCE [LARGE SCALE GENOMIC DNA]</scope>
</reference>
<dbReference type="GO" id="GO:0004491">
    <property type="term" value="F:methylmalonate-semialdehyde dehydrogenase (acylating, NAD) activity"/>
    <property type="evidence" value="ECO:0007669"/>
    <property type="project" value="UniProtKB-EC"/>
</dbReference>
<feature type="domain" description="Reverse transcriptase Ty1/copia-type" evidence="1">
    <location>
        <begin position="288"/>
        <end position="530"/>
    </location>
</feature>
<dbReference type="OMA" id="YNNIISH"/>
<dbReference type="InterPro" id="IPR013103">
    <property type="entry name" value="RVT_2"/>
</dbReference>
<dbReference type="Proteomes" id="UP000075243">
    <property type="component" value="Unassembled WGS sequence"/>
</dbReference>
<proteinExistence type="predicted"/>
<dbReference type="InterPro" id="IPR043502">
    <property type="entry name" value="DNA/RNA_pol_sf"/>
</dbReference>
<gene>
    <name evidence="2" type="ORF">KK1_043835</name>
</gene>